<dbReference type="EMBL" id="BOOJ01000008">
    <property type="protein sequence ID" value="GIH90180.1"/>
    <property type="molecule type" value="Genomic_DNA"/>
</dbReference>
<dbReference type="Pfam" id="PF01497">
    <property type="entry name" value="Peripla_BP_2"/>
    <property type="match status" value="1"/>
</dbReference>
<evidence type="ECO:0000256" key="4">
    <source>
        <dbReference type="ARBA" id="ARBA00022729"/>
    </source>
</evidence>
<evidence type="ECO:0000256" key="5">
    <source>
        <dbReference type="SAM" id="SignalP"/>
    </source>
</evidence>
<proteinExistence type="inferred from homology"/>
<feature type="chain" id="PRO_5039467108" evidence="5">
    <location>
        <begin position="24"/>
        <end position="320"/>
    </location>
</feature>
<evidence type="ECO:0000256" key="3">
    <source>
        <dbReference type="ARBA" id="ARBA00022448"/>
    </source>
</evidence>
<evidence type="ECO:0000256" key="1">
    <source>
        <dbReference type="ARBA" id="ARBA00004196"/>
    </source>
</evidence>
<dbReference type="PANTHER" id="PTHR30532:SF21">
    <property type="entry name" value="SIDEROPHORE-BINDING LIPOPROTEIN YFIY-RELATED"/>
    <property type="match status" value="1"/>
</dbReference>
<keyword evidence="4 5" id="KW-0732">Signal</keyword>
<feature type="signal peptide" evidence="5">
    <location>
        <begin position="1"/>
        <end position="23"/>
    </location>
</feature>
<dbReference type="PANTHER" id="PTHR30532">
    <property type="entry name" value="IRON III DICITRATE-BINDING PERIPLASMIC PROTEIN"/>
    <property type="match status" value="1"/>
</dbReference>
<protein>
    <submittedName>
        <fullName evidence="7">ABC transporter periplasmic component</fullName>
    </submittedName>
</protein>
<dbReference type="Proteomes" id="UP000619788">
    <property type="component" value="Unassembled WGS sequence"/>
</dbReference>
<dbReference type="Gene3D" id="3.40.50.1980">
    <property type="entry name" value="Nitrogenase molybdenum iron protein domain"/>
    <property type="match status" value="2"/>
</dbReference>
<comment type="caution">
    <text evidence="7">The sequence shown here is derived from an EMBL/GenBank/DDBJ whole genome shotgun (WGS) entry which is preliminary data.</text>
</comment>
<dbReference type="AlphaFoldDB" id="A0A8J3SBI6"/>
<evidence type="ECO:0000313" key="8">
    <source>
        <dbReference type="Proteomes" id="UP000619788"/>
    </source>
</evidence>
<accession>A0A8J3SBI6</accession>
<organism evidence="7 8">
    <name type="scientific">Planobispora siamensis</name>
    <dbReference type="NCBI Taxonomy" id="936338"/>
    <lineage>
        <taxon>Bacteria</taxon>
        <taxon>Bacillati</taxon>
        <taxon>Actinomycetota</taxon>
        <taxon>Actinomycetes</taxon>
        <taxon>Streptosporangiales</taxon>
        <taxon>Streptosporangiaceae</taxon>
        <taxon>Planobispora</taxon>
    </lineage>
</organism>
<dbReference type="PROSITE" id="PS51257">
    <property type="entry name" value="PROKAR_LIPOPROTEIN"/>
    <property type="match status" value="1"/>
</dbReference>
<dbReference type="GO" id="GO:1901678">
    <property type="term" value="P:iron coordination entity transport"/>
    <property type="evidence" value="ECO:0007669"/>
    <property type="project" value="UniProtKB-ARBA"/>
</dbReference>
<evidence type="ECO:0000259" key="6">
    <source>
        <dbReference type="PROSITE" id="PS50983"/>
    </source>
</evidence>
<keyword evidence="3" id="KW-0813">Transport</keyword>
<dbReference type="GO" id="GO:0030288">
    <property type="term" value="C:outer membrane-bounded periplasmic space"/>
    <property type="evidence" value="ECO:0007669"/>
    <property type="project" value="TreeGrafter"/>
</dbReference>
<dbReference type="InterPro" id="IPR002491">
    <property type="entry name" value="ABC_transptr_periplasmic_BD"/>
</dbReference>
<comment type="subcellular location">
    <subcellularLocation>
        <location evidence="1">Cell envelope</location>
    </subcellularLocation>
</comment>
<name>A0A8J3SBI6_9ACTN</name>
<keyword evidence="8" id="KW-1185">Reference proteome</keyword>
<gene>
    <name evidence="7" type="ORF">Psi01_08100</name>
</gene>
<comment type="similarity">
    <text evidence="2">Belongs to the bacterial solute-binding protein 8 family.</text>
</comment>
<dbReference type="InterPro" id="IPR051313">
    <property type="entry name" value="Bact_iron-sidero_bind"/>
</dbReference>
<evidence type="ECO:0000313" key="7">
    <source>
        <dbReference type="EMBL" id="GIH90180.1"/>
    </source>
</evidence>
<sequence>MTTRLDGLAKAAAAVLVSVLALSACGSSGSSGAPGDGTAAQQEGPTRTVKHAMGETKVPESPKRVVVLDTDKLDTLVSLGLSPVGAAQASENQAWPKYLGAALASTKAVGTLQSPNLEAITALKPDLILGSKFRQEQFYAKLSQIAPTVFTEKVGITWKENFLLDAEALNKKAEADRLLAAYRDRAENLGGAPEVEVSIVRFMPDQIRMYGPESFSGIVVGDAGFGRPEPQRLESAQDRRFGELSQENLAQADGDVLFYSAYGRQAAESQAAVTAGPLWKNLTAVKDGKAHNVDDETWMLGIGVTAAGKILDDLEKYARP</sequence>
<dbReference type="RefSeq" id="WP_204062543.1">
    <property type="nucleotide sequence ID" value="NZ_BOOJ01000008.1"/>
</dbReference>
<evidence type="ECO:0000256" key="2">
    <source>
        <dbReference type="ARBA" id="ARBA00008814"/>
    </source>
</evidence>
<dbReference type="CDD" id="cd01146">
    <property type="entry name" value="FhuD"/>
    <property type="match status" value="1"/>
</dbReference>
<dbReference type="SUPFAM" id="SSF53807">
    <property type="entry name" value="Helical backbone' metal receptor"/>
    <property type="match status" value="1"/>
</dbReference>
<dbReference type="PROSITE" id="PS50983">
    <property type="entry name" value="FE_B12_PBP"/>
    <property type="match status" value="1"/>
</dbReference>
<reference evidence="7 8" key="1">
    <citation type="submission" date="2021-01" db="EMBL/GenBank/DDBJ databases">
        <title>Whole genome shotgun sequence of Planobispora siamensis NBRC 107568.</title>
        <authorList>
            <person name="Komaki H."/>
            <person name="Tamura T."/>
        </authorList>
    </citation>
    <scope>NUCLEOTIDE SEQUENCE [LARGE SCALE GENOMIC DNA]</scope>
    <source>
        <strain evidence="7 8">NBRC 107568</strain>
    </source>
</reference>
<feature type="domain" description="Fe/B12 periplasmic-binding" evidence="6">
    <location>
        <begin position="64"/>
        <end position="320"/>
    </location>
</feature>